<protein>
    <recommendedName>
        <fullName evidence="2">Phosphatidic acid phosphatase type 2/haloperoxidase domain-containing protein</fullName>
    </recommendedName>
</protein>
<reference evidence="3" key="1">
    <citation type="journal article" date="2020" name="Nature">
        <title>Giant virus diversity and host interactions through global metagenomics.</title>
        <authorList>
            <person name="Schulz F."/>
            <person name="Roux S."/>
            <person name="Paez-Espino D."/>
            <person name="Jungbluth S."/>
            <person name="Walsh D.A."/>
            <person name="Denef V.J."/>
            <person name="McMahon K.D."/>
            <person name="Konstantinidis K.T."/>
            <person name="Eloe-Fadrosh E.A."/>
            <person name="Kyrpides N.C."/>
            <person name="Woyke T."/>
        </authorList>
    </citation>
    <scope>NUCLEOTIDE SEQUENCE</scope>
    <source>
        <strain evidence="3">GVMAG-M-3300025880-75</strain>
    </source>
</reference>
<dbReference type="PANTHER" id="PTHR14969:SF13">
    <property type="entry name" value="AT30094P"/>
    <property type="match status" value="1"/>
</dbReference>
<feature type="transmembrane region" description="Helical" evidence="1">
    <location>
        <begin position="32"/>
        <end position="49"/>
    </location>
</feature>
<dbReference type="PANTHER" id="PTHR14969">
    <property type="entry name" value="SPHINGOSINE-1-PHOSPHATE PHOSPHOHYDROLASE"/>
    <property type="match status" value="1"/>
</dbReference>
<evidence type="ECO:0000256" key="1">
    <source>
        <dbReference type="SAM" id="Phobius"/>
    </source>
</evidence>
<organism evidence="3">
    <name type="scientific">viral metagenome</name>
    <dbReference type="NCBI Taxonomy" id="1070528"/>
    <lineage>
        <taxon>unclassified sequences</taxon>
        <taxon>metagenomes</taxon>
        <taxon>organismal metagenomes</taxon>
    </lineage>
</organism>
<dbReference type="SUPFAM" id="SSF48317">
    <property type="entry name" value="Acid phosphatase/Vanadium-dependent haloperoxidase"/>
    <property type="match status" value="1"/>
</dbReference>
<evidence type="ECO:0000259" key="2">
    <source>
        <dbReference type="SMART" id="SM00014"/>
    </source>
</evidence>
<name>A0A6C0JER3_9ZZZZ</name>
<dbReference type="SMART" id="SM00014">
    <property type="entry name" value="acidPPc"/>
    <property type="match status" value="1"/>
</dbReference>
<dbReference type="EMBL" id="MN740355">
    <property type="protein sequence ID" value="QHU02248.1"/>
    <property type="molecule type" value="Genomic_DNA"/>
</dbReference>
<keyword evidence="1" id="KW-1133">Transmembrane helix</keyword>
<dbReference type="AlphaFoldDB" id="A0A6C0JER3"/>
<feature type="transmembrane region" description="Helical" evidence="1">
    <location>
        <begin position="127"/>
        <end position="145"/>
    </location>
</feature>
<feature type="transmembrane region" description="Helical" evidence="1">
    <location>
        <begin position="7"/>
        <end position="26"/>
    </location>
</feature>
<feature type="domain" description="Phosphatidic acid phosphatase type 2/haloperoxidase" evidence="2">
    <location>
        <begin position="32"/>
        <end position="169"/>
    </location>
</feature>
<dbReference type="Pfam" id="PF01569">
    <property type="entry name" value="PAP2"/>
    <property type="match status" value="1"/>
</dbReference>
<sequence length="184" mass="20574">MIENLSGLLRAYPIIIYFGCLVGYFTSENIDLLMLIVAIAFNELINNFLKYKICAPLMGDKRWTILGYGPRPKAAKHCGLFVKPNSNGIPKGSYGMPSGHSQSAIFFSTYMILHLINSNYNKLTKNAGIGLFSILGIMVMYSRVYLKCHTIQQVLIGGLLGGILGALYFKNKDRIKERIKDIIK</sequence>
<dbReference type="InterPro" id="IPR000326">
    <property type="entry name" value="PAP2/HPO"/>
</dbReference>
<dbReference type="Gene3D" id="1.20.144.10">
    <property type="entry name" value="Phosphatidic acid phosphatase type 2/haloperoxidase"/>
    <property type="match status" value="1"/>
</dbReference>
<keyword evidence="1" id="KW-0812">Transmembrane</keyword>
<evidence type="ECO:0000313" key="3">
    <source>
        <dbReference type="EMBL" id="QHU02248.1"/>
    </source>
</evidence>
<accession>A0A6C0JER3</accession>
<dbReference type="InterPro" id="IPR036938">
    <property type="entry name" value="PAP2/HPO_sf"/>
</dbReference>
<dbReference type="GO" id="GO:0042392">
    <property type="term" value="F:sphingosine-1-phosphate phosphatase activity"/>
    <property type="evidence" value="ECO:0007669"/>
    <property type="project" value="TreeGrafter"/>
</dbReference>
<feature type="transmembrane region" description="Helical" evidence="1">
    <location>
        <begin position="151"/>
        <end position="169"/>
    </location>
</feature>
<proteinExistence type="predicted"/>
<keyword evidence="1" id="KW-0472">Membrane</keyword>